<evidence type="ECO:0000313" key="2">
    <source>
        <dbReference type="Proteomes" id="UP001189624"/>
    </source>
</evidence>
<dbReference type="EMBL" id="OY731399">
    <property type="protein sequence ID" value="CAJ1931380.1"/>
    <property type="molecule type" value="Genomic_DNA"/>
</dbReference>
<dbReference type="Proteomes" id="UP001189624">
    <property type="component" value="Chromosome 2"/>
</dbReference>
<evidence type="ECO:0000313" key="1">
    <source>
        <dbReference type="EMBL" id="CAJ1931380.1"/>
    </source>
</evidence>
<dbReference type="AlphaFoldDB" id="A0AA86S1S4"/>
<gene>
    <name evidence="1" type="ORF">AYBTSS11_LOCUS5225</name>
</gene>
<dbReference type="Gramene" id="rna-AYBTSS11_LOCUS5225">
    <property type="protein sequence ID" value="CAJ1931380.1"/>
    <property type="gene ID" value="gene-AYBTSS11_LOCUS5225"/>
</dbReference>
<accession>A0AA86S1S4</accession>
<dbReference type="GO" id="GO:0005773">
    <property type="term" value="C:vacuole"/>
    <property type="evidence" value="ECO:0007669"/>
    <property type="project" value="TreeGrafter"/>
</dbReference>
<proteinExistence type="predicted"/>
<organism evidence="1 2">
    <name type="scientific">Sphenostylis stenocarpa</name>
    <dbReference type="NCBI Taxonomy" id="92480"/>
    <lineage>
        <taxon>Eukaryota</taxon>
        <taxon>Viridiplantae</taxon>
        <taxon>Streptophyta</taxon>
        <taxon>Embryophyta</taxon>
        <taxon>Tracheophyta</taxon>
        <taxon>Spermatophyta</taxon>
        <taxon>Magnoliopsida</taxon>
        <taxon>eudicotyledons</taxon>
        <taxon>Gunneridae</taxon>
        <taxon>Pentapetalae</taxon>
        <taxon>rosids</taxon>
        <taxon>fabids</taxon>
        <taxon>Fabales</taxon>
        <taxon>Fabaceae</taxon>
        <taxon>Papilionoideae</taxon>
        <taxon>50 kb inversion clade</taxon>
        <taxon>NPAAA clade</taxon>
        <taxon>indigoferoid/millettioid clade</taxon>
        <taxon>Phaseoleae</taxon>
        <taxon>Sphenostylis</taxon>
    </lineage>
</organism>
<dbReference type="PANTHER" id="PTHR34892:SF2">
    <property type="entry name" value="VACUOLAR ATP SYNTHASE CATALYTIC SUBUNIT-RELATED _ V-ATPASE-RELATED _ VACUOLAR PROTON PUMP-LIKE PROTEIN"/>
    <property type="match status" value="1"/>
</dbReference>
<protein>
    <submittedName>
        <fullName evidence="1">Uncharacterized protein</fullName>
    </submittedName>
</protein>
<dbReference type="PANTHER" id="PTHR34892">
    <property type="entry name" value="VACUOLAR ATP SYNTHASE CATALYTIC SUBUNIT-RELATED / V-ATPASE-RELATED / VACUOLAR PROTON PUMP-LIKE PROTEIN"/>
    <property type="match status" value="1"/>
</dbReference>
<name>A0AA86S1S4_9FABA</name>
<reference evidence="1" key="1">
    <citation type="submission" date="2023-10" db="EMBL/GenBank/DDBJ databases">
        <authorList>
            <person name="Domelevo Entfellner J.-B."/>
        </authorList>
    </citation>
    <scope>NUCLEOTIDE SEQUENCE</scope>
</reference>
<keyword evidence="2" id="KW-1185">Reference proteome</keyword>
<sequence>MESQQQATKGCTRLLQECKARTMLERPGSKLPFQTLSQTKIILIPYESMIHVSDIKLTRTDTTLYLSQKAEKGMLYDTPGRHRSNILG</sequence>